<evidence type="ECO:0000313" key="2">
    <source>
        <dbReference type="Proteomes" id="UP000266506"/>
    </source>
</evidence>
<reference evidence="1 2" key="1">
    <citation type="submission" date="2018-08" db="EMBL/GenBank/DDBJ databases">
        <title>Genomic Encyclopedia of Archaeal and Bacterial Type Strains, Phase II (KMG-II): from individual species to whole genera.</title>
        <authorList>
            <person name="Goeker M."/>
        </authorList>
    </citation>
    <scope>NUCLEOTIDE SEQUENCE [LARGE SCALE GENOMIC DNA]</scope>
    <source>
        <strain evidence="1 2">ATCC 27112</strain>
    </source>
</reference>
<dbReference type="Proteomes" id="UP000266506">
    <property type="component" value="Unassembled WGS sequence"/>
</dbReference>
<organism evidence="1 2">
    <name type="scientific">Anaeroplasma bactoclasticum</name>
    <dbReference type="NCBI Taxonomy" id="2088"/>
    <lineage>
        <taxon>Bacteria</taxon>
        <taxon>Bacillati</taxon>
        <taxon>Mycoplasmatota</taxon>
        <taxon>Mollicutes</taxon>
        <taxon>Anaeroplasmatales</taxon>
        <taxon>Anaeroplasmataceae</taxon>
        <taxon>Anaeroplasma</taxon>
    </lineage>
</organism>
<evidence type="ECO:0000313" key="1">
    <source>
        <dbReference type="EMBL" id="RIA75841.1"/>
    </source>
</evidence>
<sequence length="86" mass="10281">MSQSTKGKLNFRCPSCFMRDIDMDMFFDEEKKEYYCLRCGFTGSEADVERLNEQARYRYKLMKYRVVDFGEDNEPIKVEPHKAGEQ</sequence>
<keyword evidence="2" id="KW-1185">Reference proteome</keyword>
<dbReference type="AlphaFoldDB" id="A0A397RZR0"/>
<protein>
    <submittedName>
        <fullName evidence="1">Uncharacterized protein</fullName>
    </submittedName>
</protein>
<gene>
    <name evidence="1" type="ORF">EI71_01140</name>
</gene>
<dbReference type="EMBL" id="QXEV01000010">
    <property type="protein sequence ID" value="RIA75841.1"/>
    <property type="molecule type" value="Genomic_DNA"/>
</dbReference>
<name>A0A397RZR0_9MOLU</name>
<dbReference type="OrthoDB" id="1766987at2"/>
<dbReference type="RefSeq" id="WP_119016280.1">
    <property type="nucleotide sequence ID" value="NZ_QXEV01000010.1"/>
</dbReference>
<accession>A0A397RZR0</accession>
<dbReference type="InParanoid" id="A0A397RZR0"/>
<proteinExistence type="predicted"/>
<comment type="caution">
    <text evidence="1">The sequence shown here is derived from an EMBL/GenBank/DDBJ whole genome shotgun (WGS) entry which is preliminary data.</text>
</comment>